<evidence type="ECO:0000259" key="19">
    <source>
        <dbReference type="PROSITE" id="PS50821"/>
    </source>
</evidence>
<keyword evidence="13" id="KW-0464">Manganese</keyword>
<dbReference type="Pfam" id="PF00636">
    <property type="entry name" value="Ribonuclease_3"/>
    <property type="match status" value="2"/>
</dbReference>
<keyword evidence="4" id="KW-0479">Metal-binding</keyword>
<name>A0A7N0TZE9_KALFE</name>
<dbReference type="PANTHER" id="PTHR14950:SF70">
    <property type="entry name" value="ENDORIBONUCLEASE DICER HOMOLOG 2"/>
    <property type="match status" value="1"/>
</dbReference>
<dbReference type="SUPFAM" id="SSF101690">
    <property type="entry name" value="PAZ domain"/>
    <property type="match status" value="1"/>
</dbReference>
<dbReference type="FunFam" id="1.10.1520.10:FF:000004">
    <property type="entry name" value="Endoribonuclease dicer-like 1"/>
    <property type="match status" value="1"/>
</dbReference>
<keyword evidence="8" id="KW-0378">Hydrolase</keyword>
<dbReference type="InterPro" id="IPR000999">
    <property type="entry name" value="RNase_III_dom"/>
</dbReference>
<proteinExistence type="inferred from homology"/>
<feature type="domain" description="Dicer dsRNA-binding fold" evidence="21">
    <location>
        <begin position="197"/>
        <end position="283"/>
    </location>
</feature>
<dbReference type="InterPro" id="IPR036085">
    <property type="entry name" value="PAZ_dom_sf"/>
</dbReference>
<dbReference type="SUPFAM" id="SSF52540">
    <property type="entry name" value="P-loop containing nucleoside triphosphate hydrolases"/>
    <property type="match status" value="1"/>
</dbReference>
<feature type="domain" description="RNase III" evidence="18">
    <location>
        <begin position="601"/>
        <end position="757"/>
    </location>
</feature>
<dbReference type="SUPFAM" id="SSF54768">
    <property type="entry name" value="dsRNA-binding domain-like"/>
    <property type="match status" value="1"/>
</dbReference>
<keyword evidence="10" id="KW-0067">ATP-binding</keyword>
<organism evidence="22 23">
    <name type="scientific">Kalanchoe fedtschenkoi</name>
    <name type="common">Lavender scallops</name>
    <name type="synonym">South American air plant</name>
    <dbReference type="NCBI Taxonomy" id="63787"/>
    <lineage>
        <taxon>Eukaryota</taxon>
        <taxon>Viridiplantae</taxon>
        <taxon>Streptophyta</taxon>
        <taxon>Embryophyta</taxon>
        <taxon>Tracheophyta</taxon>
        <taxon>Spermatophyta</taxon>
        <taxon>Magnoliopsida</taxon>
        <taxon>eudicotyledons</taxon>
        <taxon>Gunneridae</taxon>
        <taxon>Pentapetalae</taxon>
        <taxon>Saxifragales</taxon>
        <taxon>Crassulaceae</taxon>
        <taxon>Kalanchoe</taxon>
    </lineage>
</organism>
<dbReference type="GO" id="GO:0046872">
    <property type="term" value="F:metal ion binding"/>
    <property type="evidence" value="ECO:0007669"/>
    <property type="project" value="UniProtKB-KW"/>
</dbReference>
<dbReference type="GO" id="GO:0004525">
    <property type="term" value="F:ribonuclease III activity"/>
    <property type="evidence" value="ECO:0007669"/>
    <property type="project" value="InterPro"/>
</dbReference>
<keyword evidence="7" id="KW-0255">Endonuclease</keyword>
<evidence type="ECO:0000256" key="13">
    <source>
        <dbReference type="ARBA" id="ARBA00023211"/>
    </source>
</evidence>
<evidence type="ECO:0000256" key="7">
    <source>
        <dbReference type="ARBA" id="ARBA00022759"/>
    </source>
</evidence>
<evidence type="ECO:0000256" key="10">
    <source>
        <dbReference type="ARBA" id="ARBA00022840"/>
    </source>
</evidence>
<keyword evidence="23" id="KW-1185">Reference proteome</keyword>
<dbReference type="PROSITE" id="PS50821">
    <property type="entry name" value="PAZ"/>
    <property type="match status" value="1"/>
</dbReference>
<dbReference type="InterPro" id="IPR005034">
    <property type="entry name" value="Dicer_dimerisation"/>
</dbReference>
<feature type="signal peptide" evidence="16">
    <location>
        <begin position="1"/>
        <end position="21"/>
    </location>
</feature>
<comment type="similarity">
    <text evidence="14">Belongs to the helicase family. Dicer subfamily.</text>
</comment>
<dbReference type="PROSITE" id="PS50137">
    <property type="entry name" value="DS_RBD"/>
    <property type="match status" value="1"/>
</dbReference>
<reference evidence="22" key="1">
    <citation type="submission" date="2021-01" db="UniProtKB">
        <authorList>
            <consortium name="EnsemblPlants"/>
        </authorList>
    </citation>
    <scope>IDENTIFICATION</scope>
</reference>
<dbReference type="InterPro" id="IPR036389">
    <property type="entry name" value="RNase_III_sf"/>
</dbReference>
<dbReference type="AlphaFoldDB" id="A0A7N0TZE9"/>
<evidence type="ECO:0000259" key="17">
    <source>
        <dbReference type="PROSITE" id="PS50137"/>
    </source>
</evidence>
<evidence type="ECO:0000256" key="1">
    <source>
        <dbReference type="ARBA" id="ARBA00001936"/>
    </source>
</evidence>
<evidence type="ECO:0000313" key="22">
    <source>
        <dbReference type="EnsemblPlants" id="Kaladp0048s0701.1.v1.1"/>
    </source>
</evidence>
<dbReference type="Proteomes" id="UP000594263">
    <property type="component" value="Unplaced"/>
</dbReference>
<evidence type="ECO:0000259" key="20">
    <source>
        <dbReference type="PROSITE" id="PS51194"/>
    </source>
</evidence>
<evidence type="ECO:0000256" key="4">
    <source>
        <dbReference type="ARBA" id="ARBA00022723"/>
    </source>
</evidence>
<evidence type="ECO:0000256" key="8">
    <source>
        <dbReference type="ARBA" id="ARBA00022801"/>
    </source>
</evidence>
<dbReference type="GO" id="GO:0005737">
    <property type="term" value="C:cytoplasm"/>
    <property type="evidence" value="ECO:0007669"/>
    <property type="project" value="TreeGrafter"/>
</dbReference>
<dbReference type="PROSITE" id="PS00517">
    <property type="entry name" value="RNASE_3_1"/>
    <property type="match status" value="1"/>
</dbReference>
<dbReference type="PROSITE" id="PS50142">
    <property type="entry name" value="RNASE_3_2"/>
    <property type="match status" value="2"/>
</dbReference>
<feature type="domain" description="PAZ" evidence="19">
    <location>
        <begin position="467"/>
        <end position="575"/>
    </location>
</feature>
<evidence type="ECO:0000259" key="18">
    <source>
        <dbReference type="PROSITE" id="PS50142"/>
    </source>
</evidence>
<evidence type="ECO:0000256" key="11">
    <source>
        <dbReference type="ARBA" id="ARBA00022842"/>
    </source>
</evidence>
<evidence type="ECO:0000256" key="5">
    <source>
        <dbReference type="ARBA" id="ARBA00022737"/>
    </source>
</evidence>
<dbReference type="Pfam" id="PF00271">
    <property type="entry name" value="Helicase_C"/>
    <property type="match status" value="1"/>
</dbReference>
<dbReference type="SMART" id="SM00490">
    <property type="entry name" value="HELICc"/>
    <property type="match status" value="1"/>
</dbReference>
<dbReference type="Gene3D" id="3.40.50.300">
    <property type="entry name" value="P-loop containing nucleotide triphosphate hydrolases"/>
    <property type="match status" value="1"/>
</dbReference>
<keyword evidence="16" id="KW-0732">Signal</keyword>
<dbReference type="PROSITE" id="PS51327">
    <property type="entry name" value="DICER_DSRBF"/>
    <property type="match status" value="1"/>
</dbReference>
<dbReference type="CDD" id="cd00593">
    <property type="entry name" value="RIBOc"/>
    <property type="match status" value="2"/>
</dbReference>
<keyword evidence="12 15" id="KW-0694">RNA-binding</keyword>
<dbReference type="InterPro" id="IPR003100">
    <property type="entry name" value="PAZ_dom"/>
</dbReference>
<feature type="chain" id="PRO_5029686766" evidence="16">
    <location>
        <begin position="22"/>
        <end position="1045"/>
    </location>
</feature>
<dbReference type="Pfam" id="PF03368">
    <property type="entry name" value="Dicer_dimer"/>
    <property type="match status" value="1"/>
</dbReference>
<keyword evidence="9" id="KW-0347">Helicase</keyword>
<evidence type="ECO:0000256" key="14">
    <source>
        <dbReference type="ARBA" id="ARBA00035116"/>
    </source>
</evidence>
<dbReference type="FunFam" id="3.30.160.380:FF:000001">
    <property type="entry name" value="Endoribonuclease dicer-like 1"/>
    <property type="match status" value="1"/>
</dbReference>
<evidence type="ECO:0000256" key="16">
    <source>
        <dbReference type="SAM" id="SignalP"/>
    </source>
</evidence>
<protein>
    <submittedName>
        <fullName evidence="22">Uncharacterized protein</fullName>
    </submittedName>
</protein>
<dbReference type="InterPro" id="IPR027417">
    <property type="entry name" value="P-loop_NTPase"/>
</dbReference>
<evidence type="ECO:0000256" key="9">
    <source>
        <dbReference type="ARBA" id="ARBA00022806"/>
    </source>
</evidence>
<dbReference type="GO" id="GO:0004386">
    <property type="term" value="F:helicase activity"/>
    <property type="evidence" value="ECO:0007669"/>
    <property type="project" value="UniProtKB-KW"/>
</dbReference>
<evidence type="ECO:0000256" key="15">
    <source>
        <dbReference type="PROSITE-ProRule" id="PRU00657"/>
    </source>
</evidence>
<keyword evidence="6" id="KW-0547">Nucleotide-binding</keyword>
<feature type="domain" description="DRBM" evidence="17">
    <location>
        <begin position="967"/>
        <end position="1034"/>
    </location>
</feature>
<dbReference type="SMART" id="SM00535">
    <property type="entry name" value="RIBOc"/>
    <property type="match status" value="2"/>
</dbReference>
<evidence type="ECO:0000256" key="12">
    <source>
        <dbReference type="ARBA" id="ARBA00022884"/>
    </source>
</evidence>
<dbReference type="GO" id="GO:0005524">
    <property type="term" value="F:ATP binding"/>
    <property type="evidence" value="ECO:0007669"/>
    <property type="project" value="UniProtKB-KW"/>
</dbReference>
<feature type="domain" description="RNase III" evidence="18">
    <location>
        <begin position="794"/>
        <end position="941"/>
    </location>
</feature>
<keyword evidence="5" id="KW-0677">Repeat</keyword>
<dbReference type="InterPro" id="IPR038248">
    <property type="entry name" value="Dicer_dimer_sf"/>
</dbReference>
<evidence type="ECO:0000256" key="2">
    <source>
        <dbReference type="ARBA" id="ARBA00001946"/>
    </source>
</evidence>
<evidence type="ECO:0000313" key="23">
    <source>
        <dbReference type="Proteomes" id="UP000594263"/>
    </source>
</evidence>
<evidence type="ECO:0000256" key="6">
    <source>
        <dbReference type="ARBA" id="ARBA00022741"/>
    </source>
</evidence>
<dbReference type="SMART" id="SM00949">
    <property type="entry name" value="PAZ"/>
    <property type="match status" value="1"/>
</dbReference>
<dbReference type="OMA" id="HFCAVIP"/>
<dbReference type="Gene3D" id="3.30.160.380">
    <property type="entry name" value="Dicer dimerisation domain"/>
    <property type="match status" value="1"/>
</dbReference>
<keyword evidence="11" id="KW-0460">Magnesium</keyword>
<dbReference type="GO" id="GO:0005634">
    <property type="term" value="C:nucleus"/>
    <property type="evidence" value="ECO:0007669"/>
    <property type="project" value="TreeGrafter"/>
</dbReference>
<dbReference type="Gene3D" id="3.30.160.20">
    <property type="match status" value="1"/>
</dbReference>
<dbReference type="EnsemblPlants" id="Kaladp0048s0701.1.v1.1">
    <property type="protein sequence ID" value="Kaladp0048s0701.1.v1.1"/>
    <property type="gene ID" value="Kaladp0048s0701.v1.1"/>
</dbReference>
<comment type="cofactor">
    <cofactor evidence="1">
        <name>Mn(2+)</name>
        <dbReference type="ChEBI" id="CHEBI:29035"/>
    </cofactor>
</comment>
<comment type="cofactor">
    <cofactor evidence="2">
        <name>Mg(2+)</name>
        <dbReference type="ChEBI" id="CHEBI:18420"/>
    </cofactor>
</comment>
<evidence type="ECO:0000256" key="3">
    <source>
        <dbReference type="ARBA" id="ARBA00022722"/>
    </source>
</evidence>
<keyword evidence="3" id="KW-0540">Nuclease</keyword>
<dbReference type="Gene3D" id="2.170.260.10">
    <property type="entry name" value="paz domain"/>
    <property type="match status" value="1"/>
</dbReference>
<dbReference type="GO" id="GO:0003723">
    <property type="term" value="F:RNA binding"/>
    <property type="evidence" value="ECO:0007669"/>
    <property type="project" value="UniProtKB-UniRule"/>
</dbReference>
<accession>A0A7N0TZE9</accession>
<dbReference type="InterPro" id="IPR001650">
    <property type="entry name" value="Helicase_C-like"/>
</dbReference>
<dbReference type="SUPFAM" id="SSF69065">
    <property type="entry name" value="RNase III domain-like"/>
    <property type="match status" value="2"/>
</dbReference>
<dbReference type="InterPro" id="IPR014720">
    <property type="entry name" value="dsRBD_dom"/>
</dbReference>
<evidence type="ECO:0000259" key="21">
    <source>
        <dbReference type="PROSITE" id="PS51327"/>
    </source>
</evidence>
<dbReference type="Gene3D" id="1.10.1520.10">
    <property type="entry name" value="Ribonuclease III domain"/>
    <property type="match status" value="2"/>
</dbReference>
<sequence>MVLSLICKMIIILSHVVKFRGSENLRCIIFVERVVTSIVLNKFLSEVLPKDIGWKCENIAGNGSRLQSQSRKLQNKIVEAFREGMVNIIVATSILEEGLDVQSCNVVIRFDPCPNVCSFIQSRGRARKEKSDFVIMVRSGDLNTISCVQNYLTCGDVMREESLRHASIACKPLQIDSDSDMMYRVESTGAIVSLNSSISLIYHYCSRLPSDSYFKPTPRFKINKELGTCTLYLPKSCPLEPISVKSDASIVKKLACLEACKKLHEIGELSDNLVPKIVLEEEVMQQSGAESYDIQQPLYFPHELISGNPNSLSKNFYCYLIELKPNYTCDIEVQNIMLAVTSELDSDILGMNFNLQVDRGNLAVRMMYTGVLQLSLEMVLQCRKFQSSLFRILLDHNMNKVGEMINAKSKSDFDVDYLLLPTISKMDQKNVRIDWITVASAFISCKRGLNDHTRCFPPVNRGRAVQSKSEVVCSCMLQCAIVRTPHNDRLYHVSGFLNGLNGNSLMLREEGKEIKYNEYFESRHGIVLQCKQEYLLEGRSIISVSNYLQSGRQVKIKDSNRVSVELPPELCEIIMSPISISTLYTFSFAPSIMHRLESLLIANNLKKLHLQHNLQNIDIPTCKVLEAITTKKCQEAFHLESLETLGDSFLKYATCQHLYKTHRSQHEGFLSIKKDNIISNASLCRLGCQRKLPGFIRNEFFDPQNWMVPGDQSSCIKLEEDEISSTKVFISRRRKVKSKTVADVVEALIGAYLSTAGELGAMLFLNWLGIPFDFVNTPCERKLLQFQPERLVNVQWLESLLNYTFRDRSLLVEALTHGSYMLPEIPTCYQRLEFLGDAVLDYVITLYLFNKYPGMQPGLLTDLRSASVNNDCYAQSAIRASLHKHLLHASHTLHKHITMATNLTDVSSLTSTFGWESEAPYPKVLGDIIESLAGAILVDSGFNKEAVLNSIKPLLEPLVTPETVRYHPVRELNQLCQKMHFDRHKPKISCQDGKASVTVEVEANGVTYKHTAVSADKETAKKVASKEVLKAIKADFPGASIGRSK</sequence>
<dbReference type="Pfam" id="PF02170">
    <property type="entry name" value="PAZ"/>
    <property type="match status" value="1"/>
</dbReference>
<dbReference type="PANTHER" id="PTHR14950">
    <property type="entry name" value="DICER-RELATED"/>
    <property type="match status" value="1"/>
</dbReference>
<feature type="domain" description="Helicase C-terminal" evidence="20">
    <location>
        <begin position="11"/>
        <end position="179"/>
    </location>
</feature>
<dbReference type="GO" id="GO:0030422">
    <property type="term" value="P:siRNA processing"/>
    <property type="evidence" value="ECO:0007669"/>
    <property type="project" value="TreeGrafter"/>
</dbReference>
<dbReference type="Gramene" id="Kaladp0048s0701.1.v1.1">
    <property type="protein sequence ID" value="Kaladp0048s0701.1.v1.1"/>
    <property type="gene ID" value="Kaladp0048s0701.v1.1"/>
</dbReference>
<dbReference type="PROSITE" id="PS51194">
    <property type="entry name" value="HELICASE_CTER"/>
    <property type="match status" value="1"/>
</dbReference>